<evidence type="ECO:0000313" key="2">
    <source>
        <dbReference type="EMBL" id="KAK3757243.1"/>
    </source>
</evidence>
<proteinExistence type="predicted"/>
<dbReference type="AlphaFoldDB" id="A0AAE1D5J3"/>
<sequence length="90" mass="10578">MDRAGRRGAGDKRANRRWSVLEDLRNKMSNQAEWTQDGRGMEVMEGLGIDMGRDSQSRPEGLRGEENRWDKTGDFDRLYWRYPEHTICDT</sequence>
<accession>A0AAE1D5J3</accession>
<evidence type="ECO:0000256" key="1">
    <source>
        <dbReference type="SAM" id="MobiDB-lite"/>
    </source>
</evidence>
<feature type="region of interest" description="Disordered" evidence="1">
    <location>
        <begin position="49"/>
        <end position="68"/>
    </location>
</feature>
<dbReference type="Proteomes" id="UP001283361">
    <property type="component" value="Unassembled WGS sequence"/>
</dbReference>
<dbReference type="EMBL" id="JAWDGP010005399">
    <property type="protein sequence ID" value="KAK3757243.1"/>
    <property type="molecule type" value="Genomic_DNA"/>
</dbReference>
<comment type="caution">
    <text evidence="2">The sequence shown here is derived from an EMBL/GenBank/DDBJ whole genome shotgun (WGS) entry which is preliminary data.</text>
</comment>
<evidence type="ECO:0000313" key="3">
    <source>
        <dbReference type="Proteomes" id="UP001283361"/>
    </source>
</evidence>
<protein>
    <submittedName>
        <fullName evidence="2">Uncharacterized protein</fullName>
    </submittedName>
</protein>
<organism evidence="2 3">
    <name type="scientific">Elysia crispata</name>
    <name type="common">lettuce slug</name>
    <dbReference type="NCBI Taxonomy" id="231223"/>
    <lineage>
        <taxon>Eukaryota</taxon>
        <taxon>Metazoa</taxon>
        <taxon>Spiralia</taxon>
        <taxon>Lophotrochozoa</taxon>
        <taxon>Mollusca</taxon>
        <taxon>Gastropoda</taxon>
        <taxon>Heterobranchia</taxon>
        <taxon>Euthyneura</taxon>
        <taxon>Panpulmonata</taxon>
        <taxon>Sacoglossa</taxon>
        <taxon>Placobranchoidea</taxon>
        <taxon>Plakobranchidae</taxon>
        <taxon>Elysia</taxon>
    </lineage>
</organism>
<name>A0AAE1D5J3_9GAST</name>
<gene>
    <name evidence="2" type="ORF">RRG08_047434</name>
</gene>
<feature type="compositionally biased region" description="Basic and acidic residues" evidence="1">
    <location>
        <begin position="51"/>
        <end position="68"/>
    </location>
</feature>
<keyword evidence="3" id="KW-1185">Reference proteome</keyword>
<reference evidence="2" key="1">
    <citation type="journal article" date="2023" name="G3 (Bethesda)">
        <title>A reference genome for the long-term kleptoplast-retaining sea slug Elysia crispata morphotype clarki.</title>
        <authorList>
            <person name="Eastman K.E."/>
            <person name="Pendleton A.L."/>
            <person name="Shaikh M.A."/>
            <person name="Suttiyut T."/>
            <person name="Ogas R."/>
            <person name="Tomko P."/>
            <person name="Gavelis G."/>
            <person name="Widhalm J.R."/>
            <person name="Wisecaver J.H."/>
        </authorList>
    </citation>
    <scope>NUCLEOTIDE SEQUENCE</scope>
    <source>
        <strain evidence="2">ECLA1</strain>
    </source>
</reference>